<dbReference type="SUPFAM" id="SSF53850">
    <property type="entry name" value="Periplasmic binding protein-like II"/>
    <property type="match status" value="1"/>
</dbReference>
<proteinExistence type="predicted"/>
<comment type="caution">
    <text evidence="1">The sequence shown here is derived from an EMBL/GenBank/DDBJ whole genome shotgun (WGS) entry which is preliminary data.</text>
</comment>
<organism evidence="1 2">
    <name type="scientific">Dongia sedimenti</name>
    <dbReference type="NCBI Taxonomy" id="3064282"/>
    <lineage>
        <taxon>Bacteria</taxon>
        <taxon>Pseudomonadati</taxon>
        <taxon>Pseudomonadota</taxon>
        <taxon>Alphaproteobacteria</taxon>
        <taxon>Rhodospirillales</taxon>
        <taxon>Dongiaceae</taxon>
        <taxon>Dongia</taxon>
    </lineage>
</organism>
<accession>A0ABU0YJI8</accession>
<dbReference type="RefSeq" id="WP_379955325.1">
    <property type="nucleotide sequence ID" value="NZ_JAUYVI010000003.1"/>
</dbReference>
<dbReference type="Gene3D" id="3.40.190.10">
    <property type="entry name" value="Periplasmic binding protein-like II"/>
    <property type="match status" value="1"/>
</dbReference>
<evidence type="ECO:0000313" key="2">
    <source>
        <dbReference type="Proteomes" id="UP001230156"/>
    </source>
</evidence>
<dbReference type="PANTHER" id="PTHR35841:SF1">
    <property type="entry name" value="PHOSPHONATES-BINDING PERIPLASMIC PROTEIN"/>
    <property type="match status" value="1"/>
</dbReference>
<reference evidence="2" key="1">
    <citation type="submission" date="2023-08" db="EMBL/GenBank/DDBJ databases">
        <title>Rhodospirillaceae gen. nov., a novel taxon isolated from the Yangtze River Yuezi River estuary sludge.</title>
        <authorList>
            <person name="Ruan L."/>
        </authorList>
    </citation>
    <scope>NUCLEOTIDE SEQUENCE [LARGE SCALE GENOMIC DNA]</scope>
    <source>
        <strain evidence="2">R-7</strain>
    </source>
</reference>
<dbReference type="Pfam" id="PF12974">
    <property type="entry name" value="Phosphonate-bd"/>
    <property type="match status" value="1"/>
</dbReference>
<sequence>MFASLGMYDLPELAAATDAWWAGLSRHFAAQGLRDLPAGLTRTGDPVERLKAEGLIFGQTCGFPLTHRLMDHVQVVATPRYAVPGCAGATYVSWIVVRRDDPAKTLVDLRGRRVAYNDDGSQSGYNTLRAMIAPLAQAGRFFGAAIESGAHRRSLAMVKAGEADVAAIDCVTFALVARVAPEEVRGIRILLASGAAPGLLYVTASSATPADLRRLQAGLVAACADPDLAATRSALCLDGCEILPRAAYEVIPAMESAAIAAGYPRLA</sequence>
<evidence type="ECO:0000313" key="1">
    <source>
        <dbReference type="EMBL" id="MDQ7247882.1"/>
    </source>
</evidence>
<protein>
    <submittedName>
        <fullName evidence="1">PhnD/SsuA/transferrin family substrate-binding protein</fullName>
    </submittedName>
</protein>
<dbReference type="Proteomes" id="UP001230156">
    <property type="component" value="Unassembled WGS sequence"/>
</dbReference>
<keyword evidence="2" id="KW-1185">Reference proteome</keyword>
<name>A0ABU0YJI8_9PROT</name>
<gene>
    <name evidence="1" type="ORF">Q8A70_09400</name>
</gene>
<dbReference type="EMBL" id="JAUYVI010000003">
    <property type="protein sequence ID" value="MDQ7247882.1"/>
    <property type="molecule type" value="Genomic_DNA"/>
</dbReference>
<dbReference type="PANTHER" id="PTHR35841">
    <property type="entry name" value="PHOSPHONATES-BINDING PERIPLASMIC PROTEIN"/>
    <property type="match status" value="1"/>
</dbReference>